<dbReference type="PANTHER" id="PTHR44858">
    <property type="entry name" value="TETRATRICOPEPTIDE REPEAT PROTEIN 6"/>
    <property type="match status" value="1"/>
</dbReference>
<feature type="repeat" description="TPR" evidence="3">
    <location>
        <begin position="333"/>
        <end position="366"/>
    </location>
</feature>
<name>A0AA41RAX3_9BACT</name>
<evidence type="ECO:0000256" key="2">
    <source>
        <dbReference type="ARBA" id="ARBA00022803"/>
    </source>
</evidence>
<dbReference type="InterPro" id="IPR036249">
    <property type="entry name" value="Thioredoxin-like_sf"/>
</dbReference>
<dbReference type="InterPro" id="IPR050498">
    <property type="entry name" value="Ycf3"/>
</dbReference>
<dbReference type="Pfam" id="PF00578">
    <property type="entry name" value="AhpC-TSA"/>
    <property type="match status" value="1"/>
</dbReference>
<evidence type="ECO:0000256" key="1">
    <source>
        <dbReference type="ARBA" id="ARBA00022737"/>
    </source>
</evidence>
<feature type="repeat" description="TPR" evidence="3">
    <location>
        <begin position="299"/>
        <end position="332"/>
    </location>
</feature>
<dbReference type="InterPro" id="IPR011990">
    <property type="entry name" value="TPR-like_helical_dom_sf"/>
</dbReference>
<dbReference type="Gene3D" id="3.40.50.10610">
    <property type="entry name" value="ABC-type transport auxiliary lipoprotein component"/>
    <property type="match status" value="1"/>
</dbReference>
<dbReference type="InterPro" id="IPR013766">
    <property type="entry name" value="Thioredoxin_domain"/>
</dbReference>
<dbReference type="Gene3D" id="2.40.10.410">
    <property type="entry name" value="FlgT, C-terminal domain"/>
    <property type="match status" value="1"/>
</dbReference>
<dbReference type="SUPFAM" id="SSF52833">
    <property type="entry name" value="Thioredoxin-like"/>
    <property type="match status" value="1"/>
</dbReference>
<dbReference type="RefSeq" id="WP_246911055.1">
    <property type="nucleotide sequence ID" value="NZ_JALJRB010000017.1"/>
</dbReference>
<dbReference type="PROSITE" id="PS50293">
    <property type="entry name" value="TPR_REGION"/>
    <property type="match status" value="1"/>
</dbReference>
<dbReference type="Pfam" id="PF03783">
    <property type="entry name" value="CsgG"/>
    <property type="match status" value="1"/>
</dbReference>
<dbReference type="PROSITE" id="PS51352">
    <property type="entry name" value="THIOREDOXIN_2"/>
    <property type="match status" value="1"/>
</dbReference>
<dbReference type="Gene3D" id="3.40.30.10">
    <property type="entry name" value="Glutaredoxin"/>
    <property type="match status" value="1"/>
</dbReference>
<dbReference type="AlphaFoldDB" id="A0AA41RAX3"/>
<reference evidence="5" key="1">
    <citation type="submission" date="2022-04" db="EMBL/GenBank/DDBJ databases">
        <title>Desulfatitalea alkaliphila sp. nov., a novel anaerobic sulfate-reducing bacterium isolated from terrestrial mud volcano, Taman Peninsula, Russia.</title>
        <authorList>
            <person name="Khomyakova M.A."/>
            <person name="Merkel A.Y."/>
            <person name="Slobodkin A.I."/>
        </authorList>
    </citation>
    <scope>NUCLEOTIDE SEQUENCE</scope>
    <source>
        <strain evidence="5">M08but</strain>
    </source>
</reference>
<dbReference type="GO" id="GO:0030288">
    <property type="term" value="C:outer membrane-bounded periplasmic space"/>
    <property type="evidence" value="ECO:0007669"/>
    <property type="project" value="InterPro"/>
</dbReference>
<dbReference type="GO" id="GO:0006950">
    <property type="term" value="P:response to stress"/>
    <property type="evidence" value="ECO:0007669"/>
    <property type="project" value="UniProtKB-ARBA"/>
</dbReference>
<comment type="caution">
    <text evidence="5">The sequence shown here is derived from an EMBL/GenBank/DDBJ whole genome shotgun (WGS) entry which is preliminary data.</text>
</comment>
<dbReference type="Pfam" id="PF13432">
    <property type="entry name" value="TPR_16"/>
    <property type="match status" value="1"/>
</dbReference>
<keyword evidence="2 3" id="KW-0802">TPR repeat</keyword>
<dbReference type="Gene3D" id="1.25.40.10">
    <property type="entry name" value="Tetratricopeptide repeat domain"/>
    <property type="match status" value="2"/>
</dbReference>
<dbReference type="SMART" id="SM00028">
    <property type="entry name" value="TPR"/>
    <property type="match status" value="5"/>
</dbReference>
<keyword evidence="1" id="KW-0677">Repeat</keyword>
<accession>A0AA41RAX3</accession>
<dbReference type="EMBL" id="JALJRB010000017">
    <property type="protein sequence ID" value="MCJ8501803.1"/>
    <property type="molecule type" value="Genomic_DNA"/>
</dbReference>
<dbReference type="InterPro" id="IPR019734">
    <property type="entry name" value="TPR_rpt"/>
</dbReference>
<keyword evidence="6" id="KW-1185">Reference proteome</keyword>
<dbReference type="PROSITE" id="PS50005">
    <property type="entry name" value="TPR"/>
    <property type="match status" value="2"/>
</dbReference>
<dbReference type="InterPro" id="IPR005534">
    <property type="entry name" value="Curli_assmbl/transp-comp_CsgG"/>
</dbReference>
<evidence type="ECO:0000256" key="3">
    <source>
        <dbReference type="PROSITE-ProRule" id="PRU00339"/>
    </source>
</evidence>
<dbReference type="GO" id="GO:0016209">
    <property type="term" value="F:antioxidant activity"/>
    <property type="evidence" value="ECO:0007669"/>
    <property type="project" value="InterPro"/>
</dbReference>
<dbReference type="GO" id="GO:0016491">
    <property type="term" value="F:oxidoreductase activity"/>
    <property type="evidence" value="ECO:0007669"/>
    <property type="project" value="InterPro"/>
</dbReference>
<proteinExistence type="predicted"/>
<organism evidence="5 6">
    <name type="scientific">Desulfatitalea alkaliphila</name>
    <dbReference type="NCBI Taxonomy" id="2929485"/>
    <lineage>
        <taxon>Bacteria</taxon>
        <taxon>Pseudomonadati</taxon>
        <taxon>Thermodesulfobacteriota</taxon>
        <taxon>Desulfobacteria</taxon>
        <taxon>Desulfobacterales</taxon>
        <taxon>Desulfosarcinaceae</taxon>
        <taxon>Desulfatitalea</taxon>
    </lineage>
</organism>
<dbReference type="InterPro" id="IPR000866">
    <property type="entry name" value="AhpC/TSA"/>
</dbReference>
<dbReference type="InterPro" id="IPR038165">
    <property type="entry name" value="FlgT_C_sf"/>
</dbReference>
<sequence length="658" mass="72589">MRVNRPILLGCFTVCIAIGLCLAGNAFGRLESGQKAPAFHLIDLDGRSHALSEIDGRRMTILYFFDATSEASQGGLLVLDRLLRQYDDRLLTVWGVSRSDQDAVRRFNRNARLQFPVLLDEKQVSRQYGATTVLPVVCVLGPGREVLEYFQGGGATIEVMLTRLAERQIHRDQPQLADAMAEAAIQRDPANADAQAVRGYAALARGETDEAQKMFDQLAARDDDAAVIGQEGQAVVLARKGQTDQALAMAETVTRKAPQRVVAHKVKGDLLIAKGDRAAAATAYQAAAAQPEGAPFQKAEAFNQLGRLYAAQGQFDEARKLFDNAVAMDPYYLEPTSNKGVTYEKQGLWDKALTEYRKTLAMDQSDTIAAVLARKAEQIIALQQDNARNQRMDKLVGDLVERYRRQQTQKTDRPEDQWTSRPLILSFVDIQERGGLASRDGLSIVLATRLGELLAESGRVQVVERVVMERLLSELNLGSSELADPETALQLGRLLAAKLIGTGSLLYTPDSTLLHLRLVDTETSAIAKTIAHRLTGQTDLERQLFDLNRDILRMVMERYPLQGYIVEMENREAMINLGQNQGVTVGSAFAVVEPGAERTYRGRVLRGAMKTVGRLEVVRVEPDLSYARVVAQDRPLVMDDQIREIMPAAVASGGRDES</sequence>
<dbReference type="Pfam" id="PF13424">
    <property type="entry name" value="TPR_12"/>
    <property type="match status" value="1"/>
</dbReference>
<gene>
    <name evidence="5" type="ORF">MRX98_14565</name>
</gene>
<evidence type="ECO:0000313" key="6">
    <source>
        <dbReference type="Proteomes" id="UP001165427"/>
    </source>
</evidence>
<protein>
    <submittedName>
        <fullName evidence="5">Tetratricopeptide repeat protein</fullName>
    </submittedName>
</protein>
<evidence type="ECO:0000313" key="5">
    <source>
        <dbReference type="EMBL" id="MCJ8501803.1"/>
    </source>
</evidence>
<dbReference type="SUPFAM" id="SSF48452">
    <property type="entry name" value="TPR-like"/>
    <property type="match status" value="1"/>
</dbReference>
<dbReference type="Proteomes" id="UP001165427">
    <property type="component" value="Unassembled WGS sequence"/>
</dbReference>
<dbReference type="PANTHER" id="PTHR44858:SF1">
    <property type="entry name" value="UDP-N-ACETYLGLUCOSAMINE--PEPTIDE N-ACETYLGLUCOSAMINYLTRANSFERASE SPINDLY-RELATED"/>
    <property type="match status" value="1"/>
</dbReference>
<evidence type="ECO:0000259" key="4">
    <source>
        <dbReference type="PROSITE" id="PS51352"/>
    </source>
</evidence>
<feature type="domain" description="Thioredoxin" evidence="4">
    <location>
        <begin position="30"/>
        <end position="169"/>
    </location>
</feature>